<dbReference type="FunFam" id="1.10.287.630:FF:000001">
    <property type="entry name" value="Cyclic nucleotide-gated channel alpha 3"/>
    <property type="match status" value="1"/>
</dbReference>
<proteinExistence type="predicted"/>
<evidence type="ECO:0000256" key="10">
    <source>
        <dbReference type="SAM" id="Phobius"/>
    </source>
</evidence>
<evidence type="ECO:0000256" key="2">
    <source>
        <dbReference type="ARBA" id="ARBA00022448"/>
    </source>
</evidence>
<feature type="transmembrane region" description="Helical" evidence="10">
    <location>
        <begin position="225"/>
        <end position="242"/>
    </location>
</feature>
<dbReference type="SMART" id="SM00100">
    <property type="entry name" value="cNMP"/>
    <property type="match status" value="1"/>
</dbReference>
<organism evidence="12 13">
    <name type="scientific">Bursaphelenchus okinawaensis</name>
    <dbReference type="NCBI Taxonomy" id="465554"/>
    <lineage>
        <taxon>Eukaryota</taxon>
        <taxon>Metazoa</taxon>
        <taxon>Ecdysozoa</taxon>
        <taxon>Nematoda</taxon>
        <taxon>Chromadorea</taxon>
        <taxon>Rhabditida</taxon>
        <taxon>Tylenchina</taxon>
        <taxon>Tylenchomorpha</taxon>
        <taxon>Aphelenchoidea</taxon>
        <taxon>Aphelenchoididae</taxon>
        <taxon>Bursaphelenchus</taxon>
    </lineage>
</organism>
<keyword evidence="6 10" id="KW-0472">Membrane</keyword>
<keyword evidence="8" id="KW-0407">Ion channel</keyword>
<dbReference type="Gene3D" id="2.60.120.10">
    <property type="entry name" value="Jelly Rolls"/>
    <property type="match status" value="1"/>
</dbReference>
<gene>
    <name evidence="12" type="ORF">BOKJ2_LOCUS8539</name>
</gene>
<evidence type="ECO:0000256" key="6">
    <source>
        <dbReference type="ARBA" id="ARBA00023136"/>
    </source>
</evidence>
<evidence type="ECO:0000256" key="3">
    <source>
        <dbReference type="ARBA" id="ARBA00022692"/>
    </source>
</evidence>
<dbReference type="EMBL" id="CAJFCW020000004">
    <property type="protein sequence ID" value="CAG9112719.1"/>
    <property type="molecule type" value="Genomic_DNA"/>
</dbReference>
<dbReference type="OrthoDB" id="421226at2759"/>
<dbReference type="SUPFAM" id="SSF81324">
    <property type="entry name" value="Voltage-gated potassium channels"/>
    <property type="match status" value="1"/>
</dbReference>
<dbReference type="GO" id="GO:0044877">
    <property type="term" value="F:protein-containing complex binding"/>
    <property type="evidence" value="ECO:0007669"/>
    <property type="project" value="TreeGrafter"/>
</dbReference>
<keyword evidence="13" id="KW-1185">Reference proteome</keyword>
<evidence type="ECO:0000256" key="9">
    <source>
        <dbReference type="SAM" id="MobiDB-lite"/>
    </source>
</evidence>
<dbReference type="PROSITE" id="PS00888">
    <property type="entry name" value="CNMP_BINDING_1"/>
    <property type="match status" value="1"/>
</dbReference>
<evidence type="ECO:0000256" key="5">
    <source>
        <dbReference type="ARBA" id="ARBA00023065"/>
    </source>
</evidence>
<dbReference type="InterPro" id="IPR005821">
    <property type="entry name" value="Ion_trans_dom"/>
</dbReference>
<dbReference type="GO" id="GO:0005886">
    <property type="term" value="C:plasma membrane"/>
    <property type="evidence" value="ECO:0007669"/>
    <property type="project" value="TreeGrafter"/>
</dbReference>
<feature type="region of interest" description="Disordered" evidence="9">
    <location>
        <begin position="94"/>
        <end position="164"/>
    </location>
</feature>
<keyword evidence="3 10" id="KW-0812">Transmembrane</keyword>
<feature type="transmembrane region" description="Helical" evidence="10">
    <location>
        <begin position="328"/>
        <end position="347"/>
    </location>
</feature>
<keyword evidence="7" id="KW-1071">Ligand-gated ion channel</keyword>
<keyword evidence="5" id="KW-0406">Ion transport</keyword>
<dbReference type="InterPro" id="IPR014710">
    <property type="entry name" value="RmlC-like_jellyroll"/>
</dbReference>
<dbReference type="GO" id="GO:0005222">
    <property type="term" value="F:intracellularly cAMP-activated cation channel activity"/>
    <property type="evidence" value="ECO:0007669"/>
    <property type="project" value="TreeGrafter"/>
</dbReference>
<feature type="domain" description="Cyclic nucleotide-binding" evidence="11">
    <location>
        <begin position="556"/>
        <end position="678"/>
    </location>
</feature>
<dbReference type="Gene3D" id="1.10.287.630">
    <property type="entry name" value="Helix hairpin bin"/>
    <property type="match status" value="1"/>
</dbReference>
<dbReference type="Pfam" id="PF00027">
    <property type="entry name" value="cNMP_binding"/>
    <property type="match status" value="1"/>
</dbReference>
<dbReference type="InterPro" id="IPR018488">
    <property type="entry name" value="cNMP-bd_CS"/>
</dbReference>
<dbReference type="PANTHER" id="PTHR45638:SF11">
    <property type="entry name" value="CYCLIC NUCLEOTIDE-GATED CATION CHANNEL SUBUNIT A"/>
    <property type="match status" value="1"/>
</dbReference>
<evidence type="ECO:0000256" key="1">
    <source>
        <dbReference type="ARBA" id="ARBA00004141"/>
    </source>
</evidence>
<evidence type="ECO:0000313" key="13">
    <source>
        <dbReference type="Proteomes" id="UP000614601"/>
    </source>
</evidence>
<evidence type="ECO:0000256" key="4">
    <source>
        <dbReference type="ARBA" id="ARBA00022989"/>
    </source>
</evidence>
<feature type="compositionally biased region" description="Polar residues" evidence="9">
    <location>
        <begin position="96"/>
        <end position="109"/>
    </location>
</feature>
<comment type="caution">
    <text evidence="12">The sequence shown here is derived from an EMBL/GenBank/DDBJ whole genome shotgun (WGS) entry which is preliminary data.</text>
</comment>
<keyword evidence="4 10" id="KW-1133">Transmembrane helix</keyword>
<evidence type="ECO:0000259" key="11">
    <source>
        <dbReference type="PROSITE" id="PS50042"/>
    </source>
</evidence>
<sequence>MSQADPELGEGGPTTSAGSFHHFYNVVRVVMLAKNWLLSVHDKNVEDSALHRANVDAVFALNCDNMNSDTATTSQNYAPTESTMLQEDDFVAPDGTTATAEDTPPSSGDSCKENGNNVGNNVDSNHKNDTQEDDDKEGRPVDNGNVVEATDLTQLAPPTPPKPPFRKRFKEKISQIWTVIKNAPTETVDPTRSPYYYWTFVVYIAFLYNCVMCVMFVFDDMQGEFFKYWFAFNMLFDLVYWIDMFINSKLNHIEDGIKVRGWKRLMKRYVKSFRFTCDLLSTLPTDVVLLWDRKYSICRANRLLKMYRVLDFVERTNIRTNYPNGFRIFHIMVTCAVIFHLNAALYFKISLHTGIESMNFGAWEFNYVKNQDVLMSTCNMLEEDSTCGVDETEDDISYRQDELLKYTSYWESRIEAIIFSNFAKQYSLSIYWSSLTLTTSGQQPFPTATPHNLLEIVDTISGVLVFAVIVGSVGNVVVTMNKARAEYQNLMDGIKFYMNYRQVGSDIQARVMDCVEYIHKNSSFQDESEILSAVPRRLQGELAVHLHMESLKRVSLLKECEPSLLYEFVMHLTMQMYGPNDYLCRVGDVAKDMYIVKQGTIEVIGPDGLLKKTLREGDTFGELSLLKMSGKMQTNRRHQSLRSVGYTDVYHLRQEDVINILRDYPESRERMLRKAKEMSKAAIDSDSPETLSQQLQGMNTIEDSLGLLRSTLESLDANMADFLEQFKTNVSDDKKRVTRLENLLRKQNHNQ</sequence>
<name>A0A811KSU3_9BILA</name>
<comment type="subcellular location">
    <subcellularLocation>
        <location evidence="1">Membrane</location>
        <topology evidence="1">Multi-pass membrane protein</topology>
    </subcellularLocation>
</comment>
<dbReference type="GO" id="GO:0017071">
    <property type="term" value="C:intracellular cyclic nucleotide activated cation channel complex"/>
    <property type="evidence" value="ECO:0007669"/>
    <property type="project" value="TreeGrafter"/>
</dbReference>
<evidence type="ECO:0000313" key="12">
    <source>
        <dbReference type="EMBL" id="CAD5219628.1"/>
    </source>
</evidence>
<keyword evidence="2" id="KW-0813">Transport</keyword>
<evidence type="ECO:0000256" key="7">
    <source>
        <dbReference type="ARBA" id="ARBA00023286"/>
    </source>
</evidence>
<dbReference type="InterPro" id="IPR018490">
    <property type="entry name" value="cNMP-bd_dom_sf"/>
</dbReference>
<protein>
    <recommendedName>
        <fullName evidence="11">Cyclic nucleotide-binding domain-containing protein</fullName>
    </recommendedName>
</protein>
<dbReference type="GO" id="GO:0005223">
    <property type="term" value="F:intracellularly cGMP-activated cation channel activity"/>
    <property type="evidence" value="ECO:0007669"/>
    <property type="project" value="TreeGrafter"/>
</dbReference>
<dbReference type="GO" id="GO:0030553">
    <property type="term" value="F:cGMP binding"/>
    <property type="evidence" value="ECO:0007669"/>
    <property type="project" value="TreeGrafter"/>
</dbReference>
<dbReference type="PROSITE" id="PS50042">
    <property type="entry name" value="CNMP_BINDING_3"/>
    <property type="match status" value="1"/>
</dbReference>
<feature type="transmembrane region" description="Helical" evidence="10">
    <location>
        <begin position="195"/>
        <end position="218"/>
    </location>
</feature>
<dbReference type="Proteomes" id="UP000614601">
    <property type="component" value="Unassembled WGS sequence"/>
</dbReference>
<dbReference type="InterPro" id="IPR050866">
    <property type="entry name" value="CNG_cation_channel"/>
</dbReference>
<dbReference type="Proteomes" id="UP000783686">
    <property type="component" value="Unassembled WGS sequence"/>
</dbReference>
<accession>A0A811KSU3</accession>
<dbReference type="AlphaFoldDB" id="A0A811KSU3"/>
<dbReference type="Pfam" id="PF00520">
    <property type="entry name" value="Ion_trans"/>
    <property type="match status" value="1"/>
</dbReference>
<dbReference type="InterPro" id="IPR000595">
    <property type="entry name" value="cNMP-bd_dom"/>
</dbReference>
<dbReference type="PANTHER" id="PTHR45638">
    <property type="entry name" value="CYCLIC NUCLEOTIDE-GATED CATION CHANNEL SUBUNIT A"/>
    <property type="match status" value="1"/>
</dbReference>
<dbReference type="CDD" id="cd00038">
    <property type="entry name" value="CAP_ED"/>
    <property type="match status" value="1"/>
</dbReference>
<reference evidence="12" key="1">
    <citation type="submission" date="2020-09" db="EMBL/GenBank/DDBJ databases">
        <authorList>
            <person name="Kikuchi T."/>
        </authorList>
    </citation>
    <scope>NUCLEOTIDE SEQUENCE</scope>
    <source>
        <strain evidence="12">SH1</strain>
    </source>
</reference>
<dbReference type="Gene3D" id="1.10.287.70">
    <property type="match status" value="1"/>
</dbReference>
<evidence type="ECO:0000256" key="8">
    <source>
        <dbReference type="ARBA" id="ARBA00023303"/>
    </source>
</evidence>
<feature type="compositionally biased region" description="Basic and acidic residues" evidence="9">
    <location>
        <begin position="124"/>
        <end position="140"/>
    </location>
</feature>
<dbReference type="SUPFAM" id="SSF51206">
    <property type="entry name" value="cAMP-binding domain-like"/>
    <property type="match status" value="1"/>
</dbReference>
<dbReference type="EMBL" id="CAJFDH010000004">
    <property type="protein sequence ID" value="CAD5219628.1"/>
    <property type="molecule type" value="Genomic_DNA"/>
</dbReference>